<keyword evidence="12" id="KW-1185">Reference proteome</keyword>
<reference evidence="11" key="1">
    <citation type="journal article" date="2020" name="Cell">
        <title>Large-Scale Comparative Analyses of Tick Genomes Elucidate Their Genetic Diversity and Vector Capacities.</title>
        <authorList>
            <consortium name="Tick Genome and Microbiome Consortium (TIGMIC)"/>
            <person name="Jia N."/>
            <person name="Wang J."/>
            <person name="Shi W."/>
            <person name="Du L."/>
            <person name="Sun Y."/>
            <person name="Zhan W."/>
            <person name="Jiang J.F."/>
            <person name="Wang Q."/>
            <person name="Zhang B."/>
            <person name="Ji P."/>
            <person name="Bell-Sakyi L."/>
            <person name="Cui X.M."/>
            <person name="Yuan T.T."/>
            <person name="Jiang B.G."/>
            <person name="Yang W.F."/>
            <person name="Lam T.T."/>
            <person name="Chang Q.C."/>
            <person name="Ding S.J."/>
            <person name="Wang X.J."/>
            <person name="Zhu J.G."/>
            <person name="Ruan X.D."/>
            <person name="Zhao L."/>
            <person name="Wei J.T."/>
            <person name="Ye R.Z."/>
            <person name="Que T.C."/>
            <person name="Du C.H."/>
            <person name="Zhou Y.H."/>
            <person name="Cheng J.X."/>
            <person name="Dai P.F."/>
            <person name="Guo W.B."/>
            <person name="Han X.H."/>
            <person name="Huang E.J."/>
            <person name="Li L.F."/>
            <person name="Wei W."/>
            <person name="Gao Y.C."/>
            <person name="Liu J.Z."/>
            <person name="Shao H.Z."/>
            <person name="Wang X."/>
            <person name="Wang C.C."/>
            <person name="Yang T.C."/>
            <person name="Huo Q.B."/>
            <person name="Li W."/>
            <person name="Chen H.Y."/>
            <person name="Chen S.E."/>
            <person name="Zhou L.G."/>
            <person name="Ni X.B."/>
            <person name="Tian J.H."/>
            <person name="Sheng Y."/>
            <person name="Liu T."/>
            <person name="Pan Y.S."/>
            <person name="Xia L.Y."/>
            <person name="Li J."/>
            <person name="Zhao F."/>
            <person name="Cao W.C."/>
        </authorList>
    </citation>
    <scope>NUCLEOTIDE SEQUENCE</scope>
    <source>
        <strain evidence="11">Rsan-2018</strain>
    </source>
</reference>
<keyword evidence="3" id="KW-0533">Nickel</keyword>
<evidence type="ECO:0000256" key="9">
    <source>
        <dbReference type="ARBA" id="ARBA00023167"/>
    </source>
</evidence>
<dbReference type="OrthoDB" id="1867259at2759"/>
<comment type="caution">
    <text evidence="11">The sequence shown here is derived from an EMBL/GenBank/DDBJ whole genome shotgun (WGS) entry which is preliminary data.</text>
</comment>
<accession>A0A9D4PYM9</accession>
<evidence type="ECO:0000256" key="3">
    <source>
        <dbReference type="ARBA" id="ARBA00022596"/>
    </source>
</evidence>
<evidence type="ECO:0000256" key="4">
    <source>
        <dbReference type="ARBA" id="ARBA00022605"/>
    </source>
</evidence>
<evidence type="ECO:0000256" key="6">
    <source>
        <dbReference type="ARBA" id="ARBA00022964"/>
    </source>
</evidence>
<dbReference type="GO" id="GO:0010309">
    <property type="term" value="F:acireductone dioxygenase [iron(II)-requiring] activity"/>
    <property type="evidence" value="ECO:0007669"/>
    <property type="project" value="UniProtKB-EC"/>
</dbReference>
<comment type="catalytic activity">
    <reaction evidence="1">
        <text>1,2-dihydroxy-5-(methylsulfanyl)pent-1-en-3-one + O2 = 4-methylsulfanyl-2-oxobutanoate + formate + 2 H(+)</text>
        <dbReference type="Rhea" id="RHEA:24504"/>
        <dbReference type="ChEBI" id="CHEBI:15378"/>
        <dbReference type="ChEBI" id="CHEBI:15379"/>
        <dbReference type="ChEBI" id="CHEBI:15740"/>
        <dbReference type="ChEBI" id="CHEBI:16723"/>
        <dbReference type="ChEBI" id="CHEBI:49252"/>
        <dbReference type="EC" id="1.13.11.54"/>
    </reaction>
</comment>
<dbReference type="EMBL" id="JABSTV010001249">
    <property type="protein sequence ID" value="KAH7961278.1"/>
    <property type="molecule type" value="Genomic_DNA"/>
</dbReference>
<dbReference type="Pfam" id="PF03079">
    <property type="entry name" value="ARD"/>
    <property type="match status" value="1"/>
</dbReference>
<dbReference type="PANTHER" id="PTHR23418:SF0">
    <property type="entry name" value="ACIREDUCTONE DIOXYGENASE"/>
    <property type="match status" value="1"/>
</dbReference>
<dbReference type="InterPro" id="IPR004313">
    <property type="entry name" value="ARD"/>
</dbReference>
<dbReference type="GO" id="GO:0046872">
    <property type="term" value="F:metal ion binding"/>
    <property type="evidence" value="ECO:0007669"/>
    <property type="project" value="UniProtKB-KW"/>
</dbReference>
<evidence type="ECO:0000256" key="5">
    <source>
        <dbReference type="ARBA" id="ARBA00022723"/>
    </source>
</evidence>
<evidence type="ECO:0000313" key="11">
    <source>
        <dbReference type="EMBL" id="KAH7961278.1"/>
    </source>
</evidence>
<dbReference type="AlphaFoldDB" id="A0A9D4PYM9"/>
<keyword evidence="5" id="KW-0479">Metal-binding</keyword>
<keyword evidence="9" id="KW-0486">Methionine biosynthesis</keyword>
<dbReference type="OMA" id="TMTEMFR"/>
<organism evidence="11 12">
    <name type="scientific">Rhipicephalus sanguineus</name>
    <name type="common">Brown dog tick</name>
    <name type="synonym">Ixodes sanguineus</name>
    <dbReference type="NCBI Taxonomy" id="34632"/>
    <lineage>
        <taxon>Eukaryota</taxon>
        <taxon>Metazoa</taxon>
        <taxon>Ecdysozoa</taxon>
        <taxon>Arthropoda</taxon>
        <taxon>Chelicerata</taxon>
        <taxon>Arachnida</taxon>
        <taxon>Acari</taxon>
        <taxon>Parasitiformes</taxon>
        <taxon>Ixodida</taxon>
        <taxon>Ixodoidea</taxon>
        <taxon>Ixodidae</taxon>
        <taxon>Rhipicephalinae</taxon>
        <taxon>Rhipicephalus</taxon>
        <taxon>Rhipicephalus</taxon>
    </lineage>
</organism>
<reference evidence="11" key="2">
    <citation type="submission" date="2021-09" db="EMBL/GenBank/DDBJ databases">
        <authorList>
            <person name="Jia N."/>
            <person name="Wang J."/>
            <person name="Shi W."/>
            <person name="Du L."/>
            <person name="Sun Y."/>
            <person name="Zhan W."/>
            <person name="Jiang J."/>
            <person name="Wang Q."/>
            <person name="Zhang B."/>
            <person name="Ji P."/>
            <person name="Sakyi L.B."/>
            <person name="Cui X."/>
            <person name="Yuan T."/>
            <person name="Jiang B."/>
            <person name="Yang W."/>
            <person name="Lam T.T.-Y."/>
            <person name="Chang Q."/>
            <person name="Ding S."/>
            <person name="Wang X."/>
            <person name="Zhu J."/>
            <person name="Ruan X."/>
            <person name="Zhao L."/>
            <person name="Wei J."/>
            <person name="Que T."/>
            <person name="Du C."/>
            <person name="Cheng J."/>
            <person name="Dai P."/>
            <person name="Han X."/>
            <person name="Huang E."/>
            <person name="Gao Y."/>
            <person name="Liu J."/>
            <person name="Shao H."/>
            <person name="Ye R."/>
            <person name="Li L."/>
            <person name="Wei W."/>
            <person name="Wang X."/>
            <person name="Wang C."/>
            <person name="Huo Q."/>
            <person name="Li W."/>
            <person name="Guo W."/>
            <person name="Chen H."/>
            <person name="Chen S."/>
            <person name="Zhou L."/>
            <person name="Zhou L."/>
            <person name="Ni X."/>
            <person name="Tian J."/>
            <person name="Zhou Y."/>
            <person name="Sheng Y."/>
            <person name="Liu T."/>
            <person name="Pan Y."/>
            <person name="Xia L."/>
            <person name="Li J."/>
            <person name="Zhao F."/>
            <person name="Cao W."/>
        </authorList>
    </citation>
    <scope>NUCLEOTIDE SEQUENCE</scope>
    <source>
        <strain evidence="11">Rsan-2018</strain>
        <tissue evidence="11">Larvae</tissue>
    </source>
</reference>
<sequence>MVPKPDNKLTAWYVNEPDKVLDAQRIKQIIGDGAEFYETSSYEDAVAVLECIRQRKKIRYEDRLHLSPHKDDYVSMTDMFRREHKHPDEEVRYFERGTGFLDVRDKSDRWLRVQVQAGHLLVLPPQIYHRFSPATQQEEIVVHRLFEDVDTWTADFRDEEGDSSN</sequence>
<dbReference type="CDD" id="cd02232">
    <property type="entry name" value="cupin_ARD"/>
    <property type="match status" value="1"/>
</dbReference>
<dbReference type="SUPFAM" id="SSF51182">
    <property type="entry name" value="RmlC-like cupins"/>
    <property type="match status" value="1"/>
</dbReference>
<dbReference type="GO" id="GO:0009086">
    <property type="term" value="P:methionine biosynthetic process"/>
    <property type="evidence" value="ECO:0007669"/>
    <property type="project" value="UniProtKB-KW"/>
</dbReference>
<dbReference type="VEuPathDB" id="VectorBase:RSAN_036073"/>
<gene>
    <name evidence="11" type="ORF">HPB52_006408</name>
</gene>
<keyword evidence="7" id="KW-0560">Oxidoreductase</keyword>
<dbReference type="Gene3D" id="2.60.120.10">
    <property type="entry name" value="Jelly Rolls"/>
    <property type="match status" value="1"/>
</dbReference>
<dbReference type="Proteomes" id="UP000821837">
    <property type="component" value="Chromosome 3"/>
</dbReference>
<keyword evidence="6" id="KW-0223">Dioxygenase</keyword>
<proteinExistence type="predicted"/>
<evidence type="ECO:0000256" key="2">
    <source>
        <dbReference type="ARBA" id="ARBA00001954"/>
    </source>
</evidence>
<evidence type="ECO:0000313" key="12">
    <source>
        <dbReference type="Proteomes" id="UP000821837"/>
    </source>
</evidence>
<comment type="cofactor">
    <cofactor evidence="2">
        <name>Fe(2+)</name>
        <dbReference type="ChEBI" id="CHEBI:29033"/>
    </cofactor>
</comment>
<keyword evidence="4" id="KW-0028">Amino-acid biosynthesis</keyword>
<dbReference type="PANTHER" id="PTHR23418">
    <property type="entry name" value="ACIREDUCTONE DIOXYGENASE"/>
    <property type="match status" value="1"/>
</dbReference>
<protein>
    <recommendedName>
        <fullName evidence="10">acireductone dioxygenase (Fe(2+)-requiring)</fullName>
        <ecNumber evidence="10">1.13.11.54</ecNumber>
    </recommendedName>
</protein>
<evidence type="ECO:0000256" key="7">
    <source>
        <dbReference type="ARBA" id="ARBA00023002"/>
    </source>
</evidence>
<keyword evidence="8" id="KW-0408">Iron</keyword>
<evidence type="ECO:0000256" key="8">
    <source>
        <dbReference type="ARBA" id="ARBA00023004"/>
    </source>
</evidence>
<dbReference type="EC" id="1.13.11.54" evidence="10"/>
<dbReference type="InterPro" id="IPR014710">
    <property type="entry name" value="RmlC-like_jellyroll"/>
</dbReference>
<name>A0A9D4PYM9_RHISA</name>
<dbReference type="InterPro" id="IPR011051">
    <property type="entry name" value="RmlC_Cupin_sf"/>
</dbReference>
<evidence type="ECO:0000256" key="1">
    <source>
        <dbReference type="ARBA" id="ARBA00000428"/>
    </source>
</evidence>
<evidence type="ECO:0000256" key="10">
    <source>
        <dbReference type="ARBA" id="ARBA00039005"/>
    </source>
</evidence>